<feature type="domain" description="LamG-like jellyroll fold" evidence="3">
    <location>
        <begin position="41"/>
        <end position="183"/>
    </location>
</feature>
<dbReference type="InterPro" id="IPR013320">
    <property type="entry name" value="ConA-like_dom_sf"/>
</dbReference>
<organism evidence="4">
    <name type="scientific">marine metagenome</name>
    <dbReference type="NCBI Taxonomy" id="408172"/>
    <lineage>
        <taxon>unclassified sequences</taxon>
        <taxon>metagenomes</taxon>
        <taxon>ecological metagenomes</taxon>
    </lineage>
</organism>
<dbReference type="EMBL" id="UINC01143068">
    <property type="protein sequence ID" value="SVD31780.1"/>
    <property type="molecule type" value="Genomic_DNA"/>
</dbReference>
<protein>
    <recommendedName>
        <fullName evidence="3">LamG-like jellyroll fold domain-containing protein</fullName>
    </recommendedName>
</protein>
<evidence type="ECO:0000256" key="2">
    <source>
        <dbReference type="ARBA" id="ARBA00023157"/>
    </source>
</evidence>
<dbReference type="SMART" id="SM00560">
    <property type="entry name" value="LamGL"/>
    <property type="match status" value="1"/>
</dbReference>
<accession>A0A382UBW1</accession>
<dbReference type="SUPFAM" id="SSF49899">
    <property type="entry name" value="Concanavalin A-like lectins/glucanases"/>
    <property type="match status" value="1"/>
</dbReference>
<evidence type="ECO:0000313" key="4">
    <source>
        <dbReference type="EMBL" id="SVD31780.1"/>
    </source>
</evidence>
<dbReference type="AlphaFoldDB" id="A0A382UBW1"/>
<evidence type="ECO:0000259" key="3">
    <source>
        <dbReference type="SMART" id="SM00560"/>
    </source>
</evidence>
<gene>
    <name evidence="4" type="ORF">METZ01_LOCUS384634</name>
</gene>
<evidence type="ECO:0000256" key="1">
    <source>
        <dbReference type="ARBA" id="ARBA00022729"/>
    </source>
</evidence>
<sequence length="240" mass="25523">MNRFIILFLLLIPGMSKSQNLSFDGTNDYVALTKMNLSSSDGFTFSLWVKKETGLPSAGNYESIIRQDINGNPDFLLQFTSSQLAFGLNTANTTYSELKVNISASDYIDKWVHIAGFLNSSTSTSYLYVNGTQVGSNNDHSGDVTTTSNHTLHIGNSSHGSGSEFLDGEIDEVAIWSENLSAAEITALYNSGKGLIATANSGDYTSSGDLIGYWPMNEGSGSTLADGSSNSNTGTINGAS</sequence>
<dbReference type="Gene3D" id="2.60.120.200">
    <property type="match status" value="1"/>
</dbReference>
<proteinExistence type="predicted"/>
<feature type="non-terminal residue" evidence="4">
    <location>
        <position position="240"/>
    </location>
</feature>
<keyword evidence="2" id="KW-1015">Disulfide bond</keyword>
<name>A0A382UBW1_9ZZZZ</name>
<dbReference type="InterPro" id="IPR006558">
    <property type="entry name" value="LamG-like"/>
</dbReference>
<dbReference type="Pfam" id="PF13385">
    <property type="entry name" value="Laminin_G_3"/>
    <property type="match status" value="1"/>
</dbReference>
<keyword evidence="1" id="KW-0732">Signal</keyword>
<reference evidence="4" key="1">
    <citation type="submission" date="2018-05" db="EMBL/GenBank/DDBJ databases">
        <authorList>
            <person name="Lanie J.A."/>
            <person name="Ng W.-L."/>
            <person name="Kazmierczak K.M."/>
            <person name="Andrzejewski T.M."/>
            <person name="Davidsen T.M."/>
            <person name="Wayne K.J."/>
            <person name="Tettelin H."/>
            <person name="Glass J.I."/>
            <person name="Rusch D."/>
            <person name="Podicherti R."/>
            <person name="Tsui H.-C.T."/>
            <person name="Winkler M.E."/>
        </authorList>
    </citation>
    <scope>NUCLEOTIDE SEQUENCE</scope>
</reference>